<dbReference type="PANTHER" id="PTHR12815">
    <property type="entry name" value="SORTING AND ASSEMBLY MACHINERY SAMM50 PROTEIN FAMILY MEMBER"/>
    <property type="match status" value="1"/>
</dbReference>
<dbReference type="Gene3D" id="3.10.20.310">
    <property type="entry name" value="membrane protein fhac"/>
    <property type="match status" value="5"/>
</dbReference>
<evidence type="ECO:0000259" key="9">
    <source>
        <dbReference type="PROSITE" id="PS51779"/>
    </source>
</evidence>
<feature type="domain" description="POTRA" evidence="9">
    <location>
        <begin position="9"/>
        <end position="84"/>
    </location>
</feature>
<sequence>MLFLIIAAFPYNEVILDLQVKGLKNVDTALVITASGLRIGDILTREKGKDAIKFLYSTDLFKDIKLQAEREGGGIKVIINLEEYPIVKEIVFAGNKHVKEKDLKELIDYDLPSIISDRKLFRLKVKIKELYREKGYRGTKVRIQREEIEGGMKITMVINEGKRLKLTRIEFRGNSNVGDRTLGKKVKHRGKHWWTFWRDGEIKDSLITEDIKGIQDYYHELGFLDAKVDSYRIESEDSKATLVYFITEGGVYYLGNLSFEGNKTLENPGKFIKLIEGDKFNLKKFQEGIQKIYEYYTDRGYLYAQVSPDMKYRNDTIDVVIKIQENNKVYVKYINIEGNERTYDKVIRRNLTIYPGELFNREEIINSQKNLFRLGYFEDLGLEMIPEESKDSITLVFKVKEKETGQFNAGIGYSGDVGFTGNISFNIPNFMGRGQAVSFNYERTLVSGETNTPIQNISFSFREPWLFDTPTSVGISIFSNYRIWEYYTEYRKGFEFSGGRYIGEKRNILISGSYRYGLTNIKVDTTKNVPQTIIDAAGERHESGITLGLVRDTRDNYMAAKSGSYISFSPKLFGTVFGGDVSYLKTILEVRRFVEFLPEFSLMSRVLIGNIMPIGEDNVPITEKFMLGGSGIWGIRGYRDRSIGPAENGYVIGGNTAVLLNFEIRRSITKQAYALAFFDMGNAYRDFKHANLGELYSGAGIGFRLEIPMMGILGFDFGYGFDREKGGKWEPHFQLGYSL</sequence>
<dbReference type="Pfam" id="PF07244">
    <property type="entry name" value="POTRA"/>
    <property type="match status" value="4"/>
</dbReference>
<keyword evidence="5" id="KW-0677">Repeat</keyword>
<evidence type="ECO:0000256" key="6">
    <source>
        <dbReference type="ARBA" id="ARBA00023136"/>
    </source>
</evidence>
<evidence type="ECO:0000256" key="1">
    <source>
        <dbReference type="ARBA" id="ARBA00004370"/>
    </source>
</evidence>
<comment type="subcellular location">
    <subcellularLocation>
        <location evidence="1">Membrane</location>
    </subcellularLocation>
</comment>
<name>A0A7C0VBV5_UNCW3</name>
<dbReference type="InterPro" id="IPR000184">
    <property type="entry name" value="Bac_surfAg_D15"/>
</dbReference>
<dbReference type="NCBIfam" id="TIGR03303">
    <property type="entry name" value="OM_YaeT"/>
    <property type="match status" value="1"/>
</dbReference>
<dbReference type="EMBL" id="DQWE01000348">
    <property type="protein sequence ID" value="HDI83593.1"/>
    <property type="molecule type" value="Genomic_DNA"/>
</dbReference>
<evidence type="ECO:0000256" key="8">
    <source>
        <dbReference type="NCBIfam" id="TIGR03303"/>
    </source>
</evidence>
<dbReference type="GO" id="GO:0009279">
    <property type="term" value="C:cell outer membrane"/>
    <property type="evidence" value="ECO:0007669"/>
    <property type="project" value="UniProtKB-UniRule"/>
</dbReference>
<feature type="domain" description="POTRA" evidence="9">
    <location>
        <begin position="329"/>
        <end position="402"/>
    </location>
</feature>
<dbReference type="Pfam" id="PF01103">
    <property type="entry name" value="Omp85"/>
    <property type="match status" value="1"/>
</dbReference>
<evidence type="ECO:0000256" key="3">
    <source>
        <dbReference type="ARBA" id="ARBA00022692"/>
    </source>
</evidence>
<feature type="domain" description="POTRA" evidence="9">
    <location>
        <begin position="164"/>
        <end position="249"/>
    </location>
</feature>
<evidence type="ECO:0000256" key="2">
    <source>
        <dbReference type="ARBA" id="ARBA00022452"/>
    </source>
</evidence>
<dbReference type="GO" id="GO:0071709">
    <property type="term" value="P:membrane assembly"/>
    <property type="evidence" value="ECO:0007669"/>
    <property type="project" value="InterPro"/>
</dbReference>
<dbReference type="Gene3D" id="2.40.160.50">
    <property type="entry name" value="membrane protein fhac: a member of the omp85/tpsb transporter family"/>
    <property type="match status" value="1"/>
</dbReference>
<feature type="domain" description="POTRA" evidence="9">
    <location>
        <begin position="85"/>
        <end position="161"/>
    </location>
</feature>
<comment type="caution">
    <text evidence="10">The sequence shown here is derived from an EMBL/GenBank/DDBJ whole genome shotgun (WGS) entry which is preliminary data.</text>
</comment>
<accession>A0A7C0VBV5</accession>
<evidence type="ECO:0000256" key="4">
    <source>
        <dbReference type="ARBA" id="ARBA00022729"/>
    </source>
</evidence>
<keyword evidence="7" id="KW-0998">Cell outer membrane</keyword>
<dbReference type="InterPro" id="IPR023707">
    <property type="entry name" value="OM_assembly_BamA"/>
</dbReference>
<gene>
    <name evidence="10" type="primary">bamA</name>
    <name evidence="10" type="ORF">ENF18_07380</name>
</gene>
<protein>
    <recommendedName>
        <fullName evidence="8">Outer membrane protein assembly factor BamA</fullName>
    </recommendedName>
</protein>
<organism evidence="10">
    <name type="scientific">candidate division WOR-3 bacterium</name>
    <dbReference type="NCBI Taxonomy" id="2052148"/>
    <lineage>
        <taxon>Bacteria</taxon>
        <taxon>Bacteria division WOR-3</taxon>
    </lineage>
</organism>
<dbReference type="AlphaFoldDB" id="A0A7C0VBV5"/>
<evidence type="ECO:0000313" key="10">
    <source>
        <dbReference type="EMBL" id="HDI83593.1"/>
    </source>
</evidence>
<dbReference type="InterPro" id="IPR034746">
    <property type="entry name" value="POTRA"/>
</dbReference>
<reference evidence="10" key="1">
    <citation type="journal article" date="2020" name="mSystems">
        <title>Genome- and Community-Level Interaction Insights into Carbon Utilization and Element Cycling Functions of Hydrothermarchaeota in Hydrothermal Sediment.</title>
        <authorList>
            <person name="Zhou Z."/>
            <person name="Liu Y."/>
            <person name="Xu W."/>
            <person name="Pan J."/>
            <person name="Luo Z.H."/>
            <person name="Li M."/>
        </authorList>
    </citation>
    <scope>NUCLEOTIDE SEQUENCE [LARGE SCALE GENOMIC DNA]</scope>
    <source>
        <strain evidence="10">HyVt-102</strain>
    </source>
</reference>
<dbReference type="PROSITE" id="PS51779">
    <property type="entry name" value="POTRA"/>
    <property type="match status" value="4"/>
</dbReference>
<dbReference type="PIRSF" id="PIRSF006076">
    <property type="entry name" value="OM_assembly_OMP85"/>
    <property type="match status" value="1"/>
</dbReference>
<evidence type="ECO:0000256" key="7">
    <source>
        <dbReference type="ARBA" id="ARBA00023237"/>
    </source>
</evidence>
<dbReference type="InterPro" id="IPR039910">
    <property type="entry name" value="D15-like"/>
</dbReference>
<keyword evidence="4" id="KW-0732">Signal</keyword>
<keyword evidence="6" id="KW-0472">Membrane</keyword>
<dbReference type="Proteomes" id="UP000885847">
    <property type="component" value="Unassembled WGS sequence"/>
</dbReference>
<proteinExistence type="predicted"/>
<keyword evidence="3" id="KW-0812">Transmembrane</keyword>
<dbReference type="InterPro" id="IPR010827">
    <property type="entry name" value="BamA/TamA_POTRA"/>
</dbReference>
<evidence type="ECO:0000256" key="5">
    <source>
        <dbReference type="ARBA" id="ARBA00022737"/>
    </source>
</evidence>
<dbReference type="PANTHER" id="PTHR12815:SF47">
    <property type="entry name" value="TRANSLOCATION AND ASSEMBLY MODULE SUBUNIT TAMA"/>
    <property type="match status" value="1"/>
</dbReference>
<keyword evidence="2" id="KW-1134">Transmembrane beta strand</keyword>